<dbReference type="EMBL" id="ML995527">
    <property type="protein sequence ID" value="KAF2136260.1"/>
    <property type="molecule type" value="Genomic_DNA"/>
</dbReference>
<evidence type="ECO:0000313" key="2">
    <source>
        <dbReference type="EMBL" id="KAF2136260.1"/>
    </source>
</evidence>
<protein>
    <submittedName>
        <fullName evidence="2">Uncharacterized protein</fullName>
    </submittedName>
</protein>
<dbReference type="AlphaFoldDB" id="A0A6A6AWZ3"/>
<gene>
    <name evidence="2" type="ORF">K452DRAFT_139003</name>
</gene>
<keyword evidence="3" id="KW-1185">Reference proteome</keyword>
<dbReference type="GeneID" id="54292875"/>
<evidence type="ECO:0000256" key="1">
    <source>
        <dbReference type="SAM" id="MobiDB-lite"/>
    </source>
</evidence>
<name>A0A6A6AWZ3_9PEZI</name>
<dbReference type="RefSeq" id="XP_033391978.1">
    <property type="nucleotide sequence ID" value="XM_033535381.1"/>
</dbReference>
<reference evidence="2" key="1">
    <citation type="journal article" date="2020" name="Stud. Mycol.">
        <title>101 Dothideomycetes genomes: a test case for predicting lifestyles and emergence of pathogens.</title>
        <authorList>
            <person name="Haridas S."/>
            <person name="Albert R."/>
            <person name="Binder M."/>
            <person name="Bloem J."/>
            <person name="Labutti K."/>
            <person name="Salamov A."/>
            <person name="Andreopoulos B."/>
            <person name="Baker S."/>
            <person name="Barry K."/>
            <person name="Bills G."/>
            <person name="Bluhm B."/>
            <person name="Cannon C."/>
            <person name="Castanera R."/>
            <person name="Culley D."/>
            <person name="Daum C."/>
            <person name="Ezra D."/>
            <person name="Gonzalez J."/>
            <person name="Henrissat B."/>
            <person name="Kuo A."/>
            <person name="Liang C."/>
            <person name="Lipzen A."/>
            <person name="Lutzoni F."/>
            <person name="Magnuson J."/>
            <person name="Mondo S."/>
            <person name="Nolan M."/>
            <person name="Ohm R."/>
            <person name="Pangilinan J."/>
            <person name="Park H.-J."/>
            <person name="Ramirez L."/>
            <person name="Alfaro M."/>
            <person name="Sun H."/>
            <person name="Tritt A."/>
            <person name="Yoshinaga Y."/>
            <person name="Zwiers L.-H."/>
            <person name="Turgeon B."/>
            <person name="Goodwin S."/>
            <person name="Spatafora J."/>
            <person name="Crous P."/>
            <person name="Grigoriev I."/>
        </authorList>
    </citation>
    <scope>NUCLEOTIDE SEQUENCE</scope>
    <source>
        <strain evidence="2">CBS 121167</strain>
    </source>
</reference>
<proteinExistence type="predicted"/>
<accession>A0A6A6AWZ3</accession>
<organism evidence="2 3">
    <name type="scientific">Aplosporella prunicola CBS 121167</name>
    <dbReference type="NCBI Taxonomy" id="1176127"/>
    <lineage>
        <taxon>Eukaryota</taxon>
        <taxon>Fungi</taxon>
        <taxon>Dikarya</taxon>
        <taxon>Ascomycota</taxon>
        <taxon>Pezizomycotina</taxon>
        <taxon>Dothideomycetes</taxon>
        <taxon>Dothideomycetes incertae sedis</taxon>
        <taxon>Botryosphaeriales</taxon>
        <taxon>Aplosporellaceae</taxon>
        <taxon>Aplosporella</taxon>
    </lineage>
</organism>
<feature type="compositionally biased region" description="Low complexity" evidence="1">
    <location>
        <begin position="127"/>
        <end position="160"/>
    </location>
</feature>
<evidence type="ECO:0000313" key="3">
    <source>
        <dbReference type="Proteomes" id="UP000799438"/>
    </source>
</evidence>
<sequence>MSARRSTHPPIHSHRTHARRHFACTPTRLHPSHAPAPGSRPRTSSCPKRRRVRASALYWPTCSFCDHGRSTNQLTGHHHHHHYSRSRQQTAPLTTITISNSTTVHVSHNHHPQLIPAAHPSRPSPQPSTQQQPSAPKAAPLPPRRSSSSSTSQGGPPGRRVVVVWLNGHSGSIRSPPAGPAATSCRFGHVAARSRGGVCMTSSVQG</sequence>
<feature type="region of interest" description="Disordered" evidence="1">
    <location>
        <begin position="27"/>
        <end position="50"/>
    </location>
</feature>
<feature type="region of interest" description="Disordered" evidence="1">
    <location>
        <begin position="104"/>
        <end position="160"/>
    </location>
</feature>
<dbReference type="Proteomes" id="UP000799438">
    <property type="component" value="Unassembled WGS sequence"/>
</dbReference>